<protein>
    <recommendedName>
        <fullName evidence="4">Secreted protein</fullName>
    </recommendedName>
</protein>
<keyword evidence="1" id="KW-0732">Signal</keyword>
<organism evidence="2 3">
    <name type="scientific">Panicum virgatum</name>
    <name type="common">Blackwell switchgrass</name>
    <dbReference type="NCBI Taxonomy" id="38727"/>
    <lineage>
        <taxon>Eukaryota</taxon>
        <taxon>Viridiplantae</taxon>
        <taxon>Streptophyta</taxon>
        <taxon>Embryophyta</taxon>
        <taxon>Tracheophyta</taxon>
        <taxon>Spermatophyta</taxon>
        <taxon>Magnoliopsida</taxon>
        <taxon>Liliopsida</taxon>
        <taxon>Poales</taxon>
        <taxon>Poaceae</taxon>
        <taxon>PACMAD clade</taxon>
        <taxon>Panicoideae</taxon>
        <taxon>Panicodae</taxon>
        <taxon>Paniceae</taxon>
        <taxon>Panicinae</taxon>
        <taxon>Panicum</taxon>
        <taxon>Panicum sect. Hiantes</taxon>
    </lineage>
</organism>
<sequence>MASAPPPFLSLPLLVSCGRPVVAASSSAAAWRSKDMAAWRSLAACFHGAAGSSGGRSSSAGRP</sequence>
<evidence type="ECO:0000256" key="1">
    <source>
        <dbReference type="SAM" id="SignalP"/>
    </source>
</evidence>
<feature type="signal peptide" evidence="1">
    <location>
        <begin position="1"/>
        <end position="23"/>
    </location>
</feature>
<gene>
    <name evidence="2" type="ORF">PVAP13_2KG374210</name>
</gene>
<comment type="caution">
    <text evidence="2">The sequence shown here is derived from an EMBL/GenBank/DDBJ whole genome shotgun (WGS) entry which is preliminary data.</text>
</comment>
<evidence type="ECO:0000313" key="3">
    <source>
        <dbReference type="Proteomes" id="UP000823388"/>
    </source>
</evidence>
<dbReference type="Proteomes" id="UP000823388">
    <property type="component" value="Chromosome 2K"/>
</dbReference>
<dbReference type="AlphaFoldDB" id="A0A8T0WIW4"/>
<dbReference type="EMBL" id="CM029039">
    <property type="protein sequence ID" value="KAG2644593.1"/>
    <property type="molecule type" value="Genomic_DNA"/>
</dbReference>
<reference evidence="2 3" key="1">
    <citation type="submission" date="2020-05" db="EMBL/GenBank/DDBJ databases">
        <title>WGS assembly of Panicum virgatum.</title>
        <authorList>
            <person name="Lovell J.T."/>
            <person name="Jenkins J."/>
            <person name="Shu S."/>
            <person name="Juenger T.E."/>
            <person name="Schmutz J."/>
        </authorList>
    </citation>
    <scope>NUCLEOTIDE SEQUENCE [LARGE SCALE GENOMIC DNA]</scope>
    <source>
        <strain evidence="3">cv. AP13</strain>
    </source>
</reference>
<evidence type="ECO:0000313" key="2">
    <source>
        <dbReference type="EMBL" id="KAG2644593.1"/>
    </source>
</evidence>
<feature type="chain" id="PRO_5035732358" description="Secreted protein" evidence="1">
    <location>
        <begin position="24"/>
        <end position="63"/>
    </location>
</feature>
<evidence type="ECO:0008006" key="4">
    <source>
        <dbReference type="Google" id="ProtNLM"/>
    </source>
</evidence>
<proteinExistence type="predicted"/>
<name>A0A8T0WIW4_PANVG</name>
<accession>A0A8T0WIW4</accession>
<keyword evidence="3" id="KW-1185">Reference proteome</keyword>